<dbReference type="PROSITE" id="PS51186">
    <property type="entry name" value="GNAT"/>
    <property type="match status" value="1"/>
</dbReference>
<keyword evidence="5" id="KW-1185">Reference proteome</keyword>
<gene>
    <name evidence="4" type="ORF">I4J89_22235</name>
</gene>
<evidence type="ECO:0000256" key="2">
    <source>
        <dbReference type="ARBA" id="ARBA00023315"/>
    </source>
</evidence>
<dbReference type="Pfam" id="PF00583">
    <property type="entry name" value="Acetyltransf_1"/>
    <property type="match status" value="1"/>
</dbReference>
<feature type="domain" description="N-acetyltransferase" evidence="3">
    <location>
        <begin position="160"/>
        <end position="315"/>
    </location>
</feature>
<dbReference type="RefSeq" id="WP_196415951.1">
    <property type="nucleotide sequence ID" value="NZ_JADQTO010000010.1"/>
</dbReference>
<keyword evidence="2" id="KW-0012">Acyltransferase</keyword>
<dbReference type="Gene3D" id="3.40.630.30">
    <property type="match status" value="2"/>
</dbReference>
<reference evidence="4" key="1">
    <citation type="submission" date="2020-11" db="EMBL/GenBank/DDBJ databases">
        <title>Isolation and identification of active actinomycetes.</title>
        <authorList>
            <person name="Sun X."/>
        </authorList>
    </citation>
    <scope>NUCLEOTIDE SEQUENCE</scope>
    <source>
        <strain evidence="4">NEAU-A11</strain>
    </source>
</reference>
<dbReference type="SUPFAM" id="SSF55729">
    <property type="entry name" value="Acyl-CoA N-acyltransferases (Nat)"/>
    <property type="match status" value="2"/>
</dbReference>
<organism evidence="4 5">
    <name type="scientific">Actinoplanes aureus</name>
    <dbReference type="NCBI Taxonomy" id="2792083"/>
    <lineage>
        <taxon>Bacteria</taxon>
        <taxon>Bacillati</taxon>
        <taxon>Actinomycetota</taxon>
        <taxon>Actinomycetes</taxon>
        <taxon>Micromonosporales</taxon>
        <taxon>Micromonosporaceae</taxon>
        <taxon>Actinoplanes</taxon>
    </lineage>
</organism>
<comment type="caution">
    <text evidence="4">The sequence shown here is derived from an EMBL/GenBank/DDBJ whole genome shotgun (WGS) entry which is preliminary data.</text>
</comment>
<dbReference type="InterPro" id="IPR000182">
    <property type="entry name" value="GNAT_dom"/>
</dbReference>
<dbReference type="GO" id="GO:0016747">
    <property type="term" value="F:acyltransferase activity, transferring groups other than amino-acyl groups"/>
    <property type="evidence" value="ECO:0007669"/>
    <property type="project" value="InterPro"/>
</dbReference>
<dbReference type="AlphaFoldDB" id="A0A931CDI5"/>
<sequence length="317" mass="34650">MPTQIRPFLRSDREQVTSLVNAHVAAVVPGVSLSVQALLSQLEREPGEFIVDRWVRDRVTLVAEQRGRVVAAAHLLRYADDENTGAEYRNAGEIRWLLCWPDAPYWPDAAEAGQALAVACHAQLTRWGVTRRYADGALPVPGVYGVPEQWPHVRAIYESIGFRAGGRTEIVLVADVGRLRRPAAPVPGLVTRRTLGINGTRLTASLSSQDVGFIEVDTNLDSGPRVSRVGAWADIGNLWIAPDHRGRGIGAWLVGQAAGWLDLGGATRLLSYADEDEKDFMAFHLAAGFTVLTRTTRQFVSDHGPDAASRPPTRPDR</sequence>
<evidence type="ECO:0000259" key="3">
    <source>
        <dbReference type="PROSITE" id="PS51186"/>
    </source>
</evidence>
<dbReference type="CDD" id="cd04301">
    <property type="entry name" value="NAT_SF"/>
    <property type="match status" value="1"/>
</dbReference>
<accession>A0A931CDI5</accession>
<name>A0A931CDI5_9ACTN</name>
<evidence type="ECO:0000313" key="5">
    <source>
        <dbReference type="Proteomes" id="UP000598146"/>
    </source>
</evidence>
<dbReference type="InterPro" id="IPR016181">
    <property type="entry name" value="Acyl_CoA_acyltransferase"/>
</dbReference>
<protein>
    <submittedName>
        <fullName evidence="4">GNAT family N-acetyltransferase</fullName>
    </submittedName>
</protein>
<evidence type="ECO:0000313" key="4">
    <source>
        <dbReference type="EMBL" id="MBG0564168.1"/>
    </source>
</evidence>
<keyword evidence="1" id="KW-0808">Transferase</keyword>
<dbReference type="EMBL" id="JADQTO010000010">
    <property type="protein sequence ID" value="MBG0564168.1"/>
    <property type="molecule type" value="Genomic_DNA"/>
</dbReference>
<dbReference type="PANTHER" id="PTHR43877">
    <property type="entry name" value="AMINOALKYLPHOSPHONATE N-ACETYLTRANSFERASE-RELATED-RELATED"/>
    <property type="match status" value="1"/>
</dbReference>
<proteinExistence type="predicted"/>
<dbReference type="Proteomes" id="UP000598146">
    <property type="component" value="Unassembled WGS sequence"/>
</dbReference>
<dbReference type="InterPro" id="IPR050832">
    <property type="entry name" value="Bact_Acetyltransf"/>
</dbReference>
<evidence type="ECO:0000256" key="1">
    <source>
        <dbReference type="ARBA" id="ARBA00022679"/>
    </source>
</evidence>